<dbReference type="Proteomes" id="UP001216510">
    <property type="component" value="Chromosome"/>
</dbReference>
<gene>
    <name evidence="1" type="ORF">PX653_08915</name>
</gene>
<dbReference type="RefSeq" id="WP_277417536.1">
    <property type="nucleotide sequence ID" value="NZ_CP119083.1"/>
</dbReference>
<evidence type="ECO:0008006" key="3">
    <source>
        <dbReference type="Google" id="ProtNLM"/>
    </source>
</evidence>
<proteinExistence type="predicted"/>
<dbReference type="EMBL" id="CP119083">
    <property type="protein sequence ID" value="WEF34865.1"/>
    <property type="molecule type" value="Genomic_DNA"/>
</dbReference>
<protein>
    <recommendedName>
        <fullName evidence="3">DUF2190 family protein</fullName>
    </recommendedName>
</protein>
<reference evidence="1 2" key="1">
    <citation type="submission" date="2023-02" db="EMBL/GenBank/DDBJ databases">
        <title>Gemone sequence of Telluria chitinolytica ACM 3522T.</title>
        <authorList>
            <person name="Frediansyah A."/>
            <person name="Miess H."/>
            <person name="Gross H."/>
        </authorList>
    </citation>
    <scope>NUCLEOTIDE SEQUENCE [LARGE SCALE GENOMIC DNA]</scope>
    <source>
        <strain evidence="1 2">ACM 3522</strain>
    </source>
</reference>
<name>A0ABY8BG34_9BURK</name>
<sequence length="98" mass="9543">MSAITIVADGVSIATSGTSATATLPNTNAGTKPRLIRVAATAAAHVQLFKDGTGTATTADTLVQPGDAVTLVVPAGTNNIAAIQSSAAGVVQVSPLED</sequence>
<evidence type="ECO:0000313" key="2">
    <source>
        <dbReference type="Proteomes" id="UP001216510"/>
    </source>
</evidence>
<evidence type="ECO:0000313" key="1">
    <source>
        <dbReference type="EMBL" id="WEF34865.1"/>
    </source>
</evidence>
<keyword evidence="2" id="KW-1185">Reference proteome</keyword>
<accession>A0ABY8BG34</accession>
<organism evidence="1 2">
    <name type="scientific">Pseudoduganella chitinolytica</name>
    <dbReference type="NCBI Taxonomy" id="34070"/>
    <lineage>
        <taxon>Bacteria</taxon>
        <taxon>Pseudomonadati</taxon>
        <taxon>Pseudomonadota</taxon>
        <taxon>Betaproteobacteria</taxon>
        <taxon>Burkholderiales</taxon>
        <taxon>Oxalobacteraceae</taxon>
        <taxon>Telluria group</taxon>
        <taxon>Pseudoduganella</taxon>
    </lineage>
</organism>